<evidence type="ECO:0000256" key="2">
    <source>
        <dbReference type="ARBA" id="ARBA00023043"/>
    </source>
</evidence>
<dbReference type="Pfam" id="PF12796">
    <property type="entry name" value="Ank_2"/>
    <property type="match status" value="1"/>
</dbReference>
<feature type="repeat" description="ANK" evidence="3">
    <location>
        <begin position="229"/>
        <end position="262"/>
    </location>
</feature>
<organism evidence="4 5">
    <name type="scientific">Aspergillus pseudoustus</name>
    <dbReference type="NCBI Taxonomy" id="1810923"/>
    <lineage>
        <taxon>Eukaryota</taxon>
        <taxon>Fungi</taxon>
        <taxon>Dikarya</taxon>
        <taxon>Ascomycota</taxon>
        <taxon>Pezizomycotina</taxon>
        <taxon>Eurotiomycetes</taxon>
        <taxon>Eurotiomycetidae</taxon>
        <taxon>Eurotiales</taxon>
        <taxon>Aspergillaceae</taxon>
        <taxon>Aspergillus</taxon>
        <taxon>Aspergillus subgen. Nidulantes</taxon>
    </lineage>
</organism>
<proteinExistence type="predicted"/>
<comment type="caution">
    <text evidence="4">The sequence shown here is derived from an EMBL/GenBank/DDBJ whole genome shotgun (WGS) entry which is preliminary data.</text>
</comment>
<evidence type="ECO:0000313" key="4">
    <source>
        <dbReference type="EMBL" id="KAL2834662.1"/>
    </source>
</evidence>
<evidence type="ECO:0000256" key="1">
    <source>
        <dbReference type="ARBA" id="ARBA00022737"/>
    </source>
</evidence>
<dbReference type="SUPFAM" id="SSF48403">
    <property type="entry name" value="Ankyrin repeat"/>
    <property type="match status" value="1"/>
</dbReference>
<name>A0ABR4J4B8_9EURO</name>
<feature type="repeat" description="ANK" evidence="3">
    <location>
        <begin position="263"/>
        <end position="298"/>
    </location>
</feature>
<dbReference type="EMBL" id="JBFXLU010000218">
    <property type="protein sequence ID" value="KAL2834662.1"/>
    <property type="molecule type" value="Genomic_DNA"/>
</dbReference>
<dbReference type="InterPro" id="IPR036770">
    <property type="entry name" value="Ankyrin_rpt-contain_sf"/>
</dbReference>
<gene>
    <name evidence="4" type="ORF">BJY01DRAFT_252986</name>
</gene>
<evidence type="ECO:0000313" key="5">
    <source>
        <dbReference type="Proteomes" id="UP001610446"/>
    </source>
</evidence>
<sequence length="445" mass="49290">MAPWCKTSDAKQDIPRIWEIPEKTGRCTLRPFTEDLDKVPKVLREYARFIAACEAGDSRKVRQMLAADEKKGAKKTLLSYDSGLTKSMYTPLEAACGHLEIVQILLDAGVDPMLLEFLGVARLVCSGNLTQAVLDLLLKNKLLLTLTKSGGVETVLHYACAHGAPRSAIDLLLANGVTPDPEGAMWKLSPLHHAIESHADDPTEENLDFVRWLLSKPEFQHQRSRLDPRRNTPLHYAAMEGDVGVANLLLREFDADVNKSNDAGWTPLCTALTYGERGGFKVVPVLLKAGASVTAADCLKKTPLHYAIEDCHDKAVAAEGSHQQQPKDLIRMVFDAWVAEAGYERPNLLLLAAARLEDIPLMKKLLPMCKKDKDLDVYKQMIDFIRAALADEKQCIPILRQAAWWEADPDNKSTKPLRDFMAKVVDCVNAEGAKDLEGFMAKLAV</sequence>
<dbReference type="Pfam" id="PF00023">
    <property type="entry name" value="Ank"/>
    <property type="match status" value="1"/>
</dbReference>
<reference evidence="4 5" key="1">
    <citation type="submission" date="2024-07" db="EMBL/GenBank/DDBJ databases">
        <title>Section-level genome sequencing and comparative genomics of Aspergillus sections Usti and Cavernicolus.</title>
        <authorList>
            <consortium name="Lawrence Berkeley National Laboratory"/>
            <person name="Nybo J.L."/>
            <person name="Vesth T.C."/>
            <person name="Theobald S."/>
            <person name="Frisvad J.C."/>
            <person name="Larsen T.O."/>
            <person name="Kjaerboelling I."/>
            <person name="Rothschild-Mancinelli K."/>
            <person name="Lyhne E.K."/>
            <person name="Kogle M.E."/>
            <person name="Barry K."/>
            <person name="Clum A."/>
            <person name="Na H."/>
            <person name="Ledsgaard L."/>
            <person name="Lin J."/>
            <person name="Lipzen A."/>
            <person name="Kuo A."/>
            <person name="Riley R."/>
            <person name="Mondo S."/>
            <person name="Labutti K."/>
            <person name="Haridas S."/>
            <person name="Pangalinan J."/>
            <person name="Salamov A.A."/>
            <person name="Simmons B.A."/>
            <person name="Magnuson J.K."/>
            <person name="Chen J."/>
            <person name="Drula E."/>
            <person name="Henrissat B."/>
            <person name="Wiebenga A."/>
            <person name="Lubbers R.J."/>
            <person name="Gomes A.C."/>
            <person name="Makela M.R."/>
            <person name="Stajich J."/>
            <person name="Grigoriev I.V."/>
            <person name="Mortensen U.H."/>
            <person name="De Vries R.P."/>
            <person name="Baker S.E."/>
            <person name="Andersen M.R."/>
        </authorList>
    </citation>
    <scope>NUCLEOTIDE SEQUENCE [LARGE SCALE GENOMIC DNA]</scope>
    <source>
        <strain evidence="4 5">CBS 123904</strain>
    </source>
</reference>
<dbReference type="PANTHER" id="PTHR24173">
    <property type="entry name" value="ANKYRIN REPEAT CONTAINING"/>
    <property type="match status" value="1"/>
</dbReference>
<dbReference type="Gene3D" id="1.25.40.20">
    <property type="entry name" value="Ankyrin repeat-containing domain"/>
    <property type="match status" value="2"/>
</dbReference>
<dbReference type="PANTHER" id="PTHR24173:SF74">
    <property type="entry name" value="ANKYRIN REPEAT DOMAIN-CONTAINING PROTEIN 16"/>
    <property type="match status" value="1"/>
</dbReference>
<dbReference type="InterPro" id="IPR002110">
    <property type="entry name" value="Ankyrin_rpt"/>
</dbReference>
<protein>
    <submittedName>
        <fullName evidence="4">Ankyrin repeat-containing domain protein</fullName>
    </submittedName>
</protein>
<keyword evidence="1" id="KW-0677">Repeat</keyword>
<keyword evidence="5" id="KW-1185">Reference proteome</keyword>
<dbReference type="PROSITE" id="PS50297">
    <property type="entry name" value="ANK_REP_REGION"/>
    <property type="match status" value="1"/>
</dbReference>
<dbReference type="SMART" id="SM00248">
    <property type="entry name" value="ANK"/>
    <property type="match status" value="6"/>
</dbReference>
<accession>A0ABR4J4B8</accession>
<evidence type="ECO:0000256" key="3">
    <source>
        <dbReference type="PROSITE-ProRule" id="PRU00023"/>
    </source>
</evidence>
<keyword evidence="2 3" id="KW-0040">ANK repeat</keyword>
<dbReference type="Proteomes" id="UP001610446">
    <property type="component" value="Unassembled WGS sequence"/>
</dbReference>
<dbReference type="PROSITE" id="PS50088">
    <property type="entry name" value="ANK_REPEAT"/>
    <property type="match status" value="2"/>
</dbReference>